<dbReference type="InterPro" id="IPR050128">
    <property type="entry name" value="Sulfate_adenylyltrnsfr_sub2"/>
</dbReference>
<dbReference type="PANTHER" id="PTHR43196:SF2">
    <property type="entry name" value="PHOSPHOADENOSINE PHOSPHOSULFATE REDUCTASE"/>
    <property type="match status" value="1"/>
</dbReference>
<reference evidence="2 3" key="2">
    <citation type="submission" date="2007-09" db="EMBL/GenBank/DDBJ databases">
        <title>Draft genome sequence of Clostridium bolteae (ATCC BAA-613).</title>
        <authorList>
            <person name="Sudarsanam P."/>
            <person name="Ley R."/>
            <person name="Guruge J."/>
            <person name="Turnbaugh P.J."/>
            <person name="Mahowald M."/>
            <person name="Liep D."/>
            <person name="Gordon J."/>
        </authorList>
    </citation>
    <scope>NUCLEOTIDE SEQUENCE [LARGE SCALE GENOMIC DNA]</scope>
    <source>
        <strain evidence="3">ATCC BAA-613 / DSM 15670 / CCUG 46953 / JCM 12243 / WAL 16351</strain>
    </source>
</reference>
<evidence type="ECO:0000313" key="2">
    <source>
        <dbReference type="EMBL" id="EDP13136.1"/>
    </source>
</evidence>
<evidence type="ECO:0000259" key="1">
    <source>
        <dbReference type="Pfam" id="PF01507"/>
    </source>
</evidence>
<name>A8S3Z3_ENTBW</name>
<dbReference type="GO" id="GO:0003824">
    <property type="term" value="F:catalytic activity"/>
    <property type="evidence" value="ECO:0007669"/>
    <property type="project" value="InterPro"/>
</dbReference>
<dbReference type="HOGENOM" id="CLU_060327_0_0_9"/>
<proteinExistence type="predicted"/>
<dbReference type="PaxDb" id="411902-CLOBOL_06768"/>
<accession>A8S3Z3</accession>
<dbReference type="eggNOG" id="COG0175">
    <property type="taxonomic scope" value="Bacteria"/>
</dbReference>
<dbReference type="PANTHER" id="PTHR43196">
    <property type="entry name" value="SULFATE ADENYLYLTRANSFERASE SUBUNIT 2"/>
    <property type="match status" value="1"/>
</dbReference>
<sequence length="323" mass="38117">MSFFFLLQDSKKEGGRVPAGKRYLTLFGMDLEQKAIERVKTASEMSLRMYGRPLIVTDSGGKDSAVCREIVRRAGIPFELHHNLTTADAPQTIYYIRQIFREYESKGIPCSIHYPYYKGQRVSMWSLIPMKRFPPTRLQRYCCEILKENSCQDRFITTGVRWAESQKRRNNRGVFENYTRDRNKKIILNNDNVDERMLFETCTIKGKRICNPIVDWLDRDIWDYIQSERIPVNPLYEWGFHRVGCIGCPMAAKNRWTEFRIFPSYQRAYLRAFGVMLTYIQEQGIATRWKDAGDVFAWWMEDKNTKGQISLSDLELWRAENGE</sequence>
<dbReference type="AlphaFoldDB" id="A8S3Z3"/>
<dbReference type="InterPro" id="IPR002500">
    <property type="entry name" value="PAPS_reduct_dom"/>
</dbReference>
<comment type="caution">
    <text evidence="2">The sequence shown here is derived from an EMBL/GenBank/DDBJ whole genome shotgun (WGS) entry which is preliminary data.</text>
</comment>
<feature type="domain" description="Phosphoadenosine phosphosulphate reductase" evidence="1">
    <location>
        <begin position="54"/>
        <end position="250"/>
    </location>
</feature>
<dbReference type="InterPro" id="IPR014729">
    <property type="entry name" value="Rossmann-like_a/b/a_fold"/>
</dbReference>
<dbReference type="EMBL" id="ABCC02000057">
    <property type="protein sequence ID" value="EDP13136.1"/>
    <property type="molecule type" value="Genomic_DNA"/>
</dbReference>
<dbReference type="SUPFAM" id="SSF52402">
    <property type="entry name" value="Adenine nucleotide alpha hydrolases-like"/>
    <property type="match status" value="1"/>
</dbReference>
<gene>
    <name evidence="2" type="ORF">CLOBOL_06768</name>
</gene>
<organism evidence="2 3">
    <name type="scientific">Enterocloster bolteae (strain ATCC BAA-613 / DSM 15670 / CCUG 46953 / JCM 12243 / WAL 16351)</name>
    <name type="common">Clostridium bolteae</name>
    <dbReference type="NCBI Taxonomy" id="411902"/>
    <lineage>
        <taxon>Bacteria</taxon>
        <taxon>Bacillati</taxon>
        <taxon>Bacillota</taxon>
        <taxon>Clostridia</taxon>
        <taxon>Lachnospirales</taxon>
        <taxon>Lachnospiraceae</taxon>
        <taxon>Enterocloster</taxon>
    </lineage>
</organism>
<evidence type="ECO:0000313" key="3">
    <source>
        <dbReference type="Proteomes" id="UP000005396"/>
    </source>
</evidence>
<reference evidence="2 3" key="1">
    <citation type="submission" date="2007-08" db="EMBL/GenBank/DDBJ databases">
        <authorList>
            <person name="Fulton L."/>
            <person name="Clifton S."/>
            <person name="Fulton B."/>
            <person name="Xu J."/>
            <person name="Minx P."/>
            <person name="Pepin K.H."/>
            <person name="Johnson M."/>
            <person name="Thiruvilangam P."/>
            <person name="Bhonagiri V."/>
            <person name="Nash W.E."/>
            <person name="Mardis E.R."/>
            <person name="Wilson R.K."/>
        </authorList>
    </citation>
    <scope>NUCLEOTIDE SEQUENCE [LARGE SCALE GENOMIC DNA]</scope>
    <source>
        <strain evidence="3">ATCC BAA-613 / DSM 15670 / CCUG 46953 / JCM 12243 / WAL 16351</strain>
    </source>
</reference>
<protein>
    <recommendedName>
        <fullName evidence="1">Phosphoadenosine phosphosulphate reductase domain-containing protein</fullName>
    </recommendedName>
</protein>
<dbReference type="Pfam" id="PF01507">
    <property type="entry name" value="PAPS_reduct"/>
    <property type="match status" value="1"/>
</dbReference>
<dbReference type="Gene3D" id="3.40.50.620">
    <property type="entry name" value="HUPs"/>
    <property type="match status" value="1"/>
</dbReference>
<dbReference type="Proteomes" id="UP000005396">
    <property type="component" value="Unassembled WGS sequence"/>
</dbReference>